<proteinExistence type="predicted"/>
<keyword evidence="4" id="KW-0325">Glycoprotein</keyword>
<organism evidence="8 9">
    <name type="scientific">Hymenochirus boettgeri</name>
    <name type="common">Congo dwarf clawed frog</name>
    <dbReference type="NCBI Taxonomy" id="247094"/>
    <lineage>
        <taxon>Eukaryota</taxon>
        <taxon>Metazoa</taxon>
        <taxon>Chordata</taxon>
        <taxon>Craniata</taxon>
        <taxon>Vertebrata</taxon>
        <taxon>Euteleostomi</taxon>
        <taxon>Amphibia</taxon>
        <taxon>Batrachia</taxon>
        <taxon>Anura</taxon>
        <taxon>Pipoidea</taxon>
        <taxon>Pipidae</taxon>
        <taxon>Pipinae</taxon>
        <taxon>Hymenochirus</taxon>
    </lineage>
</organism>
<dbReference type="SUPFAM" id="SSF48726">
    <property type="entry name" value="Immunoglobulin"/>
    <property type="match status" value="2"/>
</dbReference>
<evidence type="ECO:0000256" key="6">
    <source>
        <dbReference type="SAM" id="SignalP"/>
    </source>
</evidence>
<dbReference type="PANTHER" id="PTHR12080:SF121">
    <property type="entry name" value="IG-LIKE DOMAIN-CONTAINING PROTEIN-RELATED"/>
    <property type="match status" value="1"/>
</dbReference>
<feature type="transmembrane region" description="Helical" evidence="5">
    <location>
        <begin position="241"/>
        <end position="260"/>
    </location>
</feature>
<accession>A0A8T2JXE6</accession>
<evidence type="ECO:0000256" key="5">
    <source>
        <dbReference type="SAM" id="Phobius"/>
    </source>
</evidence>
<dbReference type="GO" id="GO:0016020">
    <property type="term" value="C:membrane"/>
    <property type="evidence" value="ECO:0007669"/>
    <property type="project" value="UniProtKB-SubCell"/>
</dbReference>
<dbReference type="OrthoDB" id="9835793at2759"/>
<dbReference type="InterPro" id="IPR013106">
    <property type="entry name" value="Ig_V-set"/>
</dbReference>
<comment type="subcellular location">
    <subcellularLocation>
        <location evidence="1">Membrane</location>
    </subcellularLocation>
</comment>
<keyword evidence="5" id="KW-0812">Transmembrane</keyword>
<comment type="caution">
    <text evidence="8">The sequence shown here is derived from an EMBL/GenBank/DDBJ whole genome shotgun (WGS) entry which is preliminary data.</text>
</comment>
<dbReference type="Pfam" id="PF07686">
    <property type="entry name" value="V-set"/>
    <property type="match status" value="1"/>
</dbReference>
<dbReference type="Gene3D" id="2.60.40.10">
    <property type="entry name" value="Immunoglobulins"/>
    <property type="match status" value="2"/>
</dbReference>
<dbReference type="InterPro" id="IPR036179">
    <property type="entry name" value="Ig-like_dom_sf"/>
</dbReference>
<keyword evidence="3 5" id="KW-0472">Membrane</keyword>
<evidence type="ECO:0000313" key="8">
    <source>
        <dbReference type="EMBL" id="KAG8449915.1"/>
    </source>
</evidence>
<dbReference type="PANTHER" id="PTHR12080">
    <property type="entry name" value="SIGNALING LYMPHOCYTIC ACTIVATION MOLECULE"/>
    <property type="match status" value="1"/>
</dbReference>
<keyword evidence="2 6" id="KW-0732">Signal</keyword>
<dbReference type="Proteomes" id="UP000812440">
    <property type="component" value="Chromosome 8_10"/>
</dbReference>
<feature type="signal peptide" evidence="6">
    <location>
        <begin position="1"/>
        <end position="19"/>
    </location>
</feature>
<feature type="chain" id="PRO_5035787792" description="Ig-like domain-containing protein" evidence="6">
    <location>
        <begin position="20"/>
        <end position="340"/>
    </location>
</feature>
<evidence type="ECO:0000256" key="2">
    <source>
        <dbReference type="ARBA" id="ARBA00022729"/>
    </source>
</evidence>
<evidence type="ECO:0000256" key="3">
    <source>
        <dbReference type="ARBA" id="ARBA00023136"/>
    </source>
</evidence>
<feature type="domain" description="Ig-like" evidence="7">
    <location>
        <begin position="125"/>
        <end position="218"/>
    </location>
</feature>
<protein>
    <recommendedName>
        <fullName evidence="7">Ig-like domain-containing protein</fullName>
    </recommendedName>
</protein>
<gene>
    <name evidence="8" type="ORF">GDO86_016550</name>
</gene>
<dbReference type="PROSITE" id="PS50835">
    <property type="entry name" value="IG_LIKE"/>
    <property type="match status" value="1"/>
</dbReference>
<evidence type="ECO:0000313" key="9">
    <source>
        <dbReference type="Proteomes" id="UP000812440"/>
    </source>
</evidence>
<sequence>MLPVLFSVQFCLMYVGSQGVPVPVHGLLHQTVTLSHNLTMTSPVEEVAWHCIINGTRYRLADFRNQQLLTRHNQFSNRLDVDNSGTRLRIRDLRMEDSGMYTESITYTGTSYSTEHRFNLTVYEPVVVPVINVTLENKNTEWCNFTLHCSVHQTNLPLSYTWKRRVSKDTNKRTLQVTLQSKELGYNEWTLPIALNPQEWDTEYQCVVHNPADQKNTSINAQQICHFSGERKLIDYQRGRYALFLLIPVGLMILLLLVIYSAKRKRKKASNERKTVNELNYIELCMDHRSNPGDQPIYSLQQERSNTPKNSVSTIYVDIQHAEKSESRPTKQETDVVHFQ</sequence>
<keyword evidence="9" id="KW-1185">Reference proteome</keyword>
<dbReference type="InterPro" id="IPR007110">
    <property type="entry name" value="Ig-like_dom"/>
</dbReference>
<dbReference type="EMBL" id="JAACNH010000003">
    <property type="protein sequence ID" value="KAG8449915.1"/>
    <property type="molecule type" value="Genomic_DNA"/>
</dbReference>
<evidence type="ECO:0000259" key="7">
    <source>
        <dbReference type="PROSITE" id="PS50835"/>
    </source>
</evidence>
<evidence type="ECO:0000256" key="4">
    <source>
        <dbReference type="ARBA" id="ARBA00023180"/>
    </source>
</evidence>
<name>A0A8T2JXE6_9PIPI</name>
<keyword evidence="5" id="KW-1133">Transmembrane helix</keyword>
<evidence type="ECO:0000256" key="1">
    <source>
        <dbReference type="ARBA" id="ARBA00004370"/>
    </source>
</evidence>
<dbReference type="AlphaFoldDB" id="A0A8T2JXE6"/>
<dbReference type="InterPro" id="IPR015631">
    <property type="entry name" value="CD2/SLAM_rcpt"/>
</dbReference>
<dbReference type="InterPro" id="IPR013783">
    <property type="entry name" value="Ig-like_fold"/>
</dbReference>
<reference evidence="8" key="1">
    <citation type="thesis" date="2020" institute="ProQuest LLC" country="789 East Eisenhower Parkway, Ann Arbor, MI, USA">
        <title>Comparative Genomics and Chromosome Evolution.</title>
        <authorList>
            <person name="Mudd A.B."/>
        </authorList>
    </citation>
    <scope>NUCLEOTIDE SEQUENCE</scope>
    <source>
        <strain evidence="8">Female2</strain>
        <tissue evidence="8">Blood</tissue>
    </source>
</reference>